<feature type="transmembrane region" description="Helical" evidence="2">
    <location>
        <begin position="207"/>
        <end position="227"/>
    </location>
</feature>
<name>A0ABT4VYG5_9RHOB</name>
<evidence type="ECO:0000313" key="3">
    <source>
        <dbReference type="EMBL" id="MDA5092770.1"/>
    </source>
</evidence>
<protein>
    <submittedName>
        <fullName evidence="3">RDD family protein</fullName>
    </submittedName>
</protein>
<gene>
    <name evidence="3" type="ORF">O2N63_01550</name>
</gene>
<keyword evidence="4" id="KW-1185">Reference proteome</keyword>
<accession>A0ABT4VYG5</accession>
<dbReference type="Proteomes" id="UP001528040">
    <property type="component" value="Unassembled WGS sequence"/>
</dbReference>
<evidence type="ECO:0000256" key="2">
    <source>
        <dbReference type="SAM" id="Phobius"/>
    </source>
</evidence>
<organism evidence="3 4">
    <name type="scientific">Aliiroseovarius salicola</name>
    <dbReference type="NCBI Taxonomy" id="3009082"/>
    <lineage>
        <taxon>Bacteria</taxon>
        <taxon>Pseudomonadati</taxon>
        <taxon>Pseudomonadota</taxon>
        <taxon>Alphaproteobacteria</taxon>
        <taxon>Rhodobacterales</taxon>
        <taxon>Paracoccaceae</taxon>
        <taxon>Aliiroseovarius</taxon>
    </lineage>
</organism>
<evidence type="ECO:0000313" key="4">
    <source>
        <dbReference type="Proteomes" id="UP001528040"/>
    </source>
</evidence>
<keyword evidence="2" id="KW-0812">Transmembrane</keyword>
<feature type="transmembrane region" description="Helical" evidence="2">
    <location>
        <begin position="178"/>
        <end position="201"/>
    </location>
</feature>
<feature type="region of interest" description="Disordered" evidence="1">
    <location>
        <begin position="120"/>
        <end position="140"/>
    </location>
</feature>
<keyword evidence="2" id="KW-1133">Transmembrane helix</keyword>
<evidence type="ECO:0000256" key="1">
    <source>
        <dbReference type="SAM" id="MobiDB-lite"/>
    </source>
</evidence>
<proteinExistence type="predicted"/>
<feature type="compositionally biased region" description="Basic and acidic residues" evidence="1">
    <location>
        <begin position="274"/>
        <end position="291"/>
    </location>
</feature>
<sequence length="291" mass="32201">MSQQEVPETFTKTEDSPGLYKAPDTSASDPDLLAIQAMMQDTTEPNIGVAPAETAQERDILLGEDGASDTQPASPAEEIGPAAPDAQETSVISDEGLQASIESAMSDPEVIAAAECAEMREQGQPEPQKEPEPRKPSRRRFSRLKIKLIPTKEDAGQARRLLARLAVQALSHPRTPRVLAVTILLVVFILWPVFILMLALFTLMVAAIIYLSVGPATVDAFVAKRFYKLRDRDPGRAEELRQRAIRTVRFLDKIVTRLPERWTDGLYLPDFEDGAPKPEKMQSDPFDRLSP</sequence>
<dbReference type="EMBL" id="JAQIIO010000001">
    <property type="protein sequence ID" value="MDA5092770.1"/>
    <property type="molecule type" value="Genomic_DNA"/>
</dbReference>
<comment type="caution">
    <text evidence="3">The sequence shown here is derived from an EMBL/GenBank/DDBJ whole genome shotgun (WGS) entry which is preliminary data.</text>
</comment>
<dbReference type="RefSeq" id="WP_271052319.1">
    <property type="nucleotide sequence ID" value="NZ_JAQIIO010000001.1"/>
</dbReference>
<reference evidence="3 4" key="1">
    <citation type="submission" date="2023-01" db="EMBL/GenBank/DDBJ databases">
        <authorList>
            <person name="Yoon J.-W."/>
        </authorList>
    </citation>
    <scope>NUCLEOTIDE SEQUENCE [LARGE SCALE GENOMIC DNA]</scope>
    <source>
        <strain evidence="3 4">KMU-50</strain>
    </source>
</reference>
<feature type="region of interest" description="Disordered" evidence="1">
    <location>
        <begin position="1"/>
        <end position="91"/>
    </location>
</feature>
<feature type="compositionally biased region" description="Basic and acidic residues" evidence="1">
    <location>
        <begin position="120"/>
        <end position="135"/>
    </location>
</feature>
<keyword evidence="2" id="KW-0472">Membrane</keyword>
<feature type="region of interest" description="Disordered" evidence="1">
    <location>
        <begin position="270"/>
        <end position="291"/>
    </location>
</feature>